<evidence type="ECO:0000313" key="3">
    <source>
        <dbReference type="RefSeq" id="XP_019494677.1"/>
    </source>
</evidence>
<dbReference type="KEGG" id="hai:109380975"/>
<sequence length="246" mass="26452">MLCSTVNHHSIRTMFARGLKRKCADGDEDAEGALASLQRQSLLDMSLVKLQLCHMLVEPNLCRSVLIANTVRQIQEEMTQDGTWRVMAPQTAGQVPRDRLVSTEILCRAAWEQEGERPAPDSADSHAPDLVSHLCGTPSAPAPRSTQGCVWDVDRPGENRGSLQKSLDQIFETLESKTPSSMEGLFGDVDSPYYDLDAVLTGMVGGKSGHGDGLEALSSAAAPPPGSGCKSDLGELDHVVEILVET</sequence>
<dbReference type="OrthoDB" id="8735401at2759"/>
<evidence type="ECO:0000313" key="2">
    <source>
        <dbReference type="Proteomes" id="UP000694851"/>
    </source>
</evidence>
<organism evidence="2 3">
    <name type="scientific">Hipposideros armiger</name>
    <name type="common">Great Himalayan leaf-nosed bat</name>
    <dbReference type="NCBI Taxonomy" id="186990"/>
    <lineage>
        <taxon>Eukaryota</taxon>
        <taxon>Metazoa</taxon>
        <taxon>Chordata</taxon>
        <taxon>Craniata</taxon>
        <taxon>Vertebrata</taxon>
        <taxon>Euteleostomi</taxon>
        <taxon>Mammalia</taxon>
        <taxon>Eutheria</taxon>
        <taxon>Laurasiatheria</taxon>
        <taxon>Chiroptera</taxon>
        <taxon>Yinpterochiroptera</taxon>
        <taxon>Rhinolophoidea</taxon>
        <taxon>Hipposideridae</taxon>
        <taxon>Hipposideros</taxon>
    </lineage>
</organism>
<dbReference type="PANTHER" id="PTHR16277">
    <property type="entry name" value="CELL DIVISION CYCLE ASSOCIATED PROTEIN 4/SERTA DOMAIN-CONTAINING PROTEIN 2"/>
    <property type="match status" value="1"/>
</dbReference>
<gene>
    <name evidence="3" type="primary">CDCA4</name>
</gene>
<name>A0A8B7R257_HIPAR</name>
<accession>A0A8B7R257</accession>
<dbReference type="PROSITE" id="PS51053">
    <property type="entry name" value="SERTA"/>
    <property type="match status" value="1"/>
</dbReference>
<dbReference type="InterPro" id="IPR052262">
    <property type="entry name" value="E2F-SERTA_domain_protein"/>
</dbReference>
<proteinExistence type="predicted"/>
<dbReference type="AlphaFoldDB" id="A0A8B7R257"/>
<dbReference type="InterPro" id="IPR009263">
    <property type="entry name" value="SERTA_dom"/>
</dbReference>
<dbReference type="GO" id="GO:0005634">
    <property type="term" value="C:nucleus"/>
    <property type="evidence" value="ECO:0007669"/>
    <property type="project" value="TreeGrafter"/>
</dbReference>
<dbReference type="CTD" id="55038"/>
<protein>
    <submittedName>
        <fullName evidence="3">Cell division cycle-associated protein 4 isoform X1</fullName>
    </submittedName>
</protein>
<dbReference type="RefSeq" id="XP_019494677.1">
    <property type="nucleotide sequence ID" value="XM_019639132.1"/>
</dbReference>
<keyword evidence="3" id="KW-0131">Cell cycle</keyword>
<keyword evidence="3" id="KW-0132">Cell division</keyword>
<evidence type="ECO:0000259" key="1">
    <source>
        <dbReference type="PROSITE" id="PS51053"/>
    </source>
</evidence>
<keyword evidence="2" id="KW-1185">Reference proteome</keyword>
<dbReference type="Pfam" id="PF06031">
    <property type="entry name" value="SERTA"/>
    <property type="match status" value="1"/>
</dbReference>
<dbReference type="PANTHER" id="PTHR16277:SF6">
    <property type="entry name" value="CELL DIVISION CYCLE-ASSOCIATED PROTEIN 4"/>
    <property type="match status" value="1"/>
</dbReference>
<dbReference type="GeneID" id="109380975"/>
<dbReference type="Proteomes" id="UP000694851">
    <property type="component" value="Unplaced"/>
</dbReference>
<feature type="domain" description="SERTA" evidence="1">
    <location>
        <begin position="35"/>
        <end position="82"/>
    </location>
</feature>
<reference evidence="3" key="1">
    <citation type="submission" date="2025-08" db="UniProtKB">
        <authorList>
            <consortium name="RefSeq"/>
        </authorList>
    </citation>
    <scope>IDENTIFICATION</scope>
    <source>
        <tissue evidence="3">Muscle</tissue>
    </source>
</reference>
<dbReference type="GO" id="GO:0051301">
    <property type="term" value="P:cell division"/>
    <property type="evidence" value="ECO:0007669"/>
    <property type="project" value="UniProtKB-KW"/>
</dbReference>